<comment type="caution">
    <text evidence="1">The sequence shown here is derived from an EMBL/GenBank/DDBJ whole genome shotgun (WGS) entry which is preliminary data.</text>
</comment>
<proteinExistence type="predicted"/>
<organism evidence="1 2">
    <name type="scientific">Pyropia yezoensis</name>
    <name type="common">Susabi-nori</name>
    <name type="synonym">Porphyra yezoensis</name>
    <dbReference type="NCBI Taxonomy" id="2788"/>
    <lineage>
        <taxon>Eukaryota</taxon>
        <taxon>Rhodophyta</taxon>
        <taxon>Bangiophyceae</taxon>
        <taxon>Bangiales</taxon>
        <taxon>Bangiaceae</taxon>
        <taxon>Pyropia</taxon>
    </lineage>
</organism>
<sequence length="233" mass="24669">MAEPANSATYKEQSYWDGRFRDEASYDWLGTYKVLAPFIAPHIRPHSRVLVVGCGNSTLSADLAAAHPTVSIISTDYSPVVVEAMAAAHPAATYAVGDVRGMGDLFPAPAAFDVIVDKGVMDALVADEASPWSPAPTAVADARAMTAEMRRLLVPGGVFLQVTFHQPHFRLRNYLESDGWAVRPHQVVPVGLGYFFFVCVRDDEREVAEPVAAPVTAIDGGGRGGGTVGGGGG</sequence>
<protein>
    <submittedName>
        <fullName evidence="1">Uncharacterized protein</fullName>
    </submittedName>
</protein>
<evidence type="ECO:0000313" key="1">
    <source>
        <dbReference type="EMBL" id="KAK1870354.1"/>
    </source>
</evidence>
<gene>
    <name evidence="1" type="ORF">I4F81_012816</name>
</gene>
<reference evidence="1" key="1">
    <citation type="submission" date="2019-11" db="EMBL/GenBank/DDBJ databases">
        <title>Nori genome reveals adaptations in red seaweeds to the harsh intertidal environment.</title>
        <authorList>
            <person name="Wang D."/>
            <person name="Mao Y."/>
        </authorList>
    </citation>
    <scope>NUCLEOTIDE SEQUENCE</scope>
    <source>
        <tissue evidence="1">Gametophyte</tissue>
    </source>
</reference>
<keyword evidence="2" id="KW-1185">Reference proteome</keyword>
<name>A0ACC3CK81_PYRYE</name>
<evidence type="ECO:0000313" key="2">
    <source>
        <dbReference type="Proteomes" id="UP000798662"/>
    </source>
</evidence>
<accession>A0ACC3CK81</accession>
<dbReference type="EMBL" id="CM020620">
    <property type="protein sequence ID" value="KAK1870354.1"/>
    <property type="molecule type" value="Genomic_DNA"/>
</dbReference>
<dbReference type="Proteomes" id="UP000798662">
    <property type="component" value="Chromosome 3"/>
</dbReference>